<keyword evidence="3" id="KW-1185">Reference proteome</keyword>
<dbReference type="GeneID" id="92051347"/>
<proteinExistence type="predicted"/>
<organism evidence="2 3">
    <name type="scientific">Apiospora hydei</name>
    <dbReference type="NCBI Taxonomy" id="1337664"/>
    <lineage>
        <taxon>Eukaryota</taxon>
        <taxon>Fungi</taxon>
        <taxon>Dikarya</taxon>
        <taxon>Ascomycota</taxon>
        <taxon>Pezizomycotina</taxon>
        <taxon>Sordariomycetes</taxon>
        <taxon>Xylariomycetidae</taxon>
        <taxon>Amphisphaeriales</taxon>
        <taxon>Apiosporaceae</taxon>
        <taxon>Apiospora</taxon>
    </lineage>
</organism>
<accession>A0ABR1V7R2</accession>
<evidence type="ECO:0000313" key="3">
    <source>
        <dbReference type="Proteomes" id="UP001433268"/>
    </source>
</evidence>
<name>A0ABR1V7R2_9PEZI</name>
<evidence type="ECO:0000313" key="2">
    <source>
        <dbReference type="EMBL" id="KAK8067226.1"/>
    </source>
</evidence>
<dbReference type="EMBL" id="JAQQWN010000009">
    <property type="protein sequence ID" value="KAK8067226.1"/>
    <property type="molecule type" value="Genomic_DNA"/>
</dbReference>
<reference evidence="2 3" key="1">
    <citation type="submission" date="2023-01" db="EMBL/GenBank/DDBJ databases">
        <title>Analysis of 21 Apiospora genomes using comparative genomics revels a genus with tremendous synthesis potential of carbohydrate active enzymes and secondary metabolites.</title>
        <authorList>
            <person name="Sorensen T."/>
        </authorList>
    </citation>
    <scope>NUCLEOTIDE SEQUENCE [LARGE SCALE GENOMIC DNA]</scope>
    <source>
        <strain evidence="2 3">CBS 114990</strain>
    </source>
</reference>
<protein>
    <submittedName>
        <fullName evidence="2">Uncharacterized protein</fullName>
    </submittedName>
</protein>
<keyword evidence="1" id="KW-0732">Signal</keyword>
<sequence>MQLSLAILALVSAAVAKAIPRNDEPAIVAVPDAPGTPEMGTEATTHLYICVNADFTGACTNLAVNTGVCYERFPSRSFTGR</sequence>
<dbReference type="RefSeq" id="XP_066663979.1">
    <property type="nucleotide sequence ID" value="XM_066818287.1"/>
</dbReference>
<gene>
    <name evidence="2" type="ORF">PG997_013973</name>
</gene>
<feature type="signal peptide" evidence="1">
    <location>
        <begin position="1"/>
        <end position="18"/>
    </location>
</feature>
<dbReference type="Proteomes" id="UP001433268">
    <property type="component" value="Unassembled WGS sequence"/>
</dbReference>
<evidence type="ECO:0000256" key="1">
    <source>
        <dbReference type="SAM" id="SignalP"/>
    </source>
</evidence>
<comment type="caution">
    <text evidence="2">The sequence shown here is derived from an EMBL/GenBank/DDBJ whole genome shotgun (WGS) entry which is preliminary data.</text>
</comment>
<feature type="chain" id="PRO_5047128421" evidence="1">
    <location>
        <begin position="19"/>
        <end position="81"/>
    </location>
</feature>